<feature type="domain" description="Aromatic-ring-hydroxylating dioxygenase alpha subunit C-terminal" evidence="7">
    <location>
        <begin position="183"/>
        <end position="285"/>
    </location>
</feature>
<comment type="similarity">
    <text evidence="3">Belongs to the choline monooxygenase family.</text>
</comment>
<sequence length="293" mass="34196">MGTEQYRTLPASWYVSPKLCELEKEVIFKRAWHLVGPITKFTETPCDYEIAGISFQVQKHPESDVVEVYYVENGVQTTPVRFEQSRTGLVFVCFDEAAPSMEDYFGGHQLIDLIDTVDFTRLPYRRSIKYKGNFNLKTMNDGFQECLHCKFSHPSFNRLYPSEFYAVENYTNFSRHLQDPRYREDGLFLFFFPMCTLNVYGGGMSMFRTCPISATECRMEFDYYFNGSDEAFEEYYAFARQVANEDYELCVEAQKNLERGIYQSGTLNPNKENGVIYYQNLVKQKILDAVEAT</sequence>
<comment type="caution">
    <text evidence="8">The sequence shown here is derived from an EMBL/GenBank/DDBJ whole genome shotgun (WGS) entry which is preliminary data.</text>
</comment>
<dbReference type="Gene3D" id="3.90.380.10">
    <property type="entry name" value="Naphthalene 1,2-dioxygenase Alpha Subunit, Chain A, domain 1"/>
    <property type="match status" value="2"/>
</dbReference>
<dbReference type="CDD" id="cd00680">
    <property type="entry name" value="RHO_alpha_C"/>
    <property type="match status" value="1"/>
</dbReference>
<evidence type="ECO:0000256" key="4">
    <source>
        <dbReference type="ARBA" id="ARBA00012763"/>
    </source>
</evidence>
<evidence type="ECO:0000313" key="9">
    <source>
        <dbReference type="Proteomes" id="UP000761534"/>
    </source>
</evidence>
<dbReference type="AlphaFoldDB" id="A0A642UJT3"/>
<dbReference type="InterPro" id="IPR036922">
    <property type="entry name" value="Rieske_2Fe-2S_sf"/>
</dbReference>
<proteinExistence type="inferred from homology"/>
<dbReference type="EMBL" id="SWFS01000503">
    <property type="protein sequence ID" value="KAA8900342.1"/>
    <property type="molecule type" value="Genomic_DNA"/>
</dbReference>
<dbReference type="InterPro" id="IPR015879">
    <property type="entry name" value="Ring_hydroxy_dOase_asu_C_dom"/>
</dbReference>
<dbReference type="EC" id="1.14.15.7" evidence="4"/>
<organism evidence="8 9">
    <name type="scientific">Trichomonascus ciferrii</name>
    <dbReference type="NCBI Taxonomy" id="44093"/>
    <lineage>
        <taxon>Eukaryota</taxon>
        <taxon>Fungi</taxon>
        <taxon>Dikarya</taxon>
        <taxon>Ascomycota</taxon>
        <taxon>Saccharomycotina</taxon>
        <taxon>Dipodascomycetes</taxon>
        <taxon>Dipodascales</taxon>
        <taxon>Trichomonascaceae</taxon>
        <taxon>Trichomonascus</taxon>
        <taxon>Trichomonascus ciferrii complex</taxon>
    </lineage>
</organism>
<dbReference type="InterPro" id="IPR001663">
    <property type="entry name" value="Rng_hydr_dOase-A"/>
</dbReference>
<dbReference type="GO" id="GO:0019285">
    <property type="term" value="P:glycine betaine biosynthetic process from choline"/>
    <property type="evidence" value="ECO:0007669"/>
    <property type="project" value="UniProtKB-UniPathway"/>
</dbReference>
<dbReference type="GO" id="GO:0051537">
    <property type="term" value="F:2 iron, 2 sulfur cluster binding"/>
    <property type="evidence" value="ECO:0007669"/>
    <property type="project" value="InterPro"/>
</dbReference>
<dbReference type="Proteomes" id="UP000761534">
    <property type="component" value="Unassembled WGS sequence"/>
</dbReference>
<dbReference type="SUPFAM" id="SSF55961">
    <property type="entry name" value="Bet v1-like"/>
    <property type="match status" value="1"/>
</dbReference>
<dbReference type="Pfam" id="PF00848">
    <property type="entry name" value="Ring_hydroxyl_A"/>
    <property type="match status" value="2"/>
</dbReference>
<evidence type="ECO:0000256" key="1">
    <source>
        <dbReference type="ARBA" id="ARBA00002149"/>
    </source>
</evidence>
<dbReference type="OrthoDB" id="426882at2759"/>
<comment type="function">
    <text evidence="1">Catalyzes the first step of the osmoprotectant glycine betaine synthesis.</text>
</comment>
<keyword evidence="9" id="KW-1185">Reference proteome</keyword>
<evidence type="ECO:0000256" key="3">
    <source>
        <dbReference type="ARBA" id="ARBA00010848"/>
    </source>
</evidence>
<dbReference type="VEuPathDB" id="FungiDB:TRICI_006214"/>
<comment type="catalytic activity">
    <reaction evidence="6">
        <text>choline + 2 reduced [2Fe-2S]-[ferredoxin] + O2 + 2 H(+) = betaine aldehyde hydrate + 2 oxidized [2Fe-2S]-[ferredoxin] + H2O</text>
        <dbReference type="Rhea" id="RHEA:17769"/>
        <dbReference type="Rhea" id="RHEA-COMP:10000"/>
        <dbReference type="Rhea" id="RHEA-COMP:10001"/>
        <dbReference type="ChEBI" id="CHEBI:15354"/>
        <dbReference type="ChEBI" id="CHEBI:15377"/>
        <dbReference type="ChEBI" id="CHEBI:15378"/>
        <dbReference type="ChEBI" id="CHEBI:15379"/>
        <dbReference type="ChEBI" id="CHEBI:15870"/>
        <dbReference type="ChEBI" id="CHEBI:33737"/>
        <dbReference type="ChEBI" id="CHEBI:33738"/>
        <dbReference type="EC" id="1.14.15.7"/>
    </reaction>
</comment>
<evidence type="ECO:0000313" key="8">
    <source>
        <dbReference type="EMBL" id="KAA8900342.1"/>
    </source>
</evidence>
<reference evidence="8" key="1">
    <citation type="journal article" date="2019" name="G3 (Bethesda)">
        <title>Genome Assemblies of Two Rare Opportunistic Yeast Pathogens: Diutina rugosa (syn. Candida rugosa) and Trichomonascus ciferrii (syn. Candida ciferrii).</title>
        <authorList>
            <person name="Mixao V."/>
            <person name="Saus E."/>
            <person name="Hansen A.P."/>
            <person name="Lass-Florl C."/>
            <person name="Gabaldon T."/>
        </authorList>
    </citation>
    <scope>NUCLEOTIDE SEQUENCE</scope>
    <source>
        <strain evidence="8">CBS 4856</strain>
    </source>
</reference>
<evidence type="ECO:0000256" key="2">
    <source>
        <dbReference type="ARBA" id="ARBA00004866"/>
    </source>
</evidence>
<dbReference type="PANTHER" id="PTHR43756:SF3">
    <property type="entry name" value="CHOLINE MONOOXYGENASE, CHLOROPLASTIC"/>
    <property type="match status" value="1"/>
</dbReference>
<dbReference type="GO" id="GO:0019133">
    <property type="term" value="F:choline monooxygenase activity"/>
    <property type="evidence" value="ECO:0007669"/>
    <property type="project" value="UniProtKB-EC"/>
</dbReference>
<dbReference type="GO" id="GO:0005506">
    <property type="term" value="F:iron ion binding"/>
    <property type="evidence" value="ECO:0007669"/>
    <property type="project" value="InterPro"/>
</dbReference>
<dbReference type="SUPFAM" id="SSF50022">
    <property type="entry name" value="ISP domain"/>
    <property type="match status" value="1"/>
</dbReference>
<dbReference type="UniPathway" id="UPA00529">
    <property type="reaction ID" value="UER00430"/>
</dbReference>
<dbReference type="PANTHER" id="PTHR43756">
    <property type="entry name" value="CHOLINE MONOOXYGENASE, CHLOROPLASTIC"/>
    <property type="match status" value="1"/>
</dbReference>
<accession>A0A642UJT3</accession>
<protein>
    <recommendedName>
        <fullName evidence="5">Choline monooxygenase, chloroplastic</fullName>
        <ecNumber evidence="4">1.14.15.7</ecNumber>
    </recommendedName>
</protein>
<feature type="domain" description="Aromatic-ring-hydroxylating dioxygenase alpha subunit C-terminal" evidence="7">
    <location>
        <begin position="120"/>
        <end position="171"/>
    </location>
</feature>
<comment type="pathway">
    <text evidence="2">Amine and polyamine biosynthesis; betaine biosynthesis via choline pathway; betaine aldehyde from choline (monooxygenase route): step 1/1.</text>
</comment>
<gene>
    <name evidence="8" type="ORF">TRICI_006214</name>
</gene>
<name>A0A642UJT3_9ASCO</name>
<evidence type="ECO:0000259" key="7">
    <source>
        <dbReference type="Pfam" id="PF00848"/>
    </source>
</evidence>
<evidence type="ECO:0000256" key="6">
    <source>
        <dbReference type="ARBA" id="ARBA00049097"/>
    </source>
</evidence>
<evidence type="ECO:0000256" key="5">
    <source>
        <dbReference type="ARBA" id="ARBA00014931"/>
    </source>
</evidence>